<dbReference type="InterPro" id="IPR058163">
    <property type="entry name" value="LysR-type_TF_proteobact-type"/>
</dbReference>
<proteinExistence type="inferred from homology"/>
<keyword evidence="3" id="KW-0238">DNA-binding</keyword>
<dbReference type="Gene3D" id="3.40.190.290">
    <property type="match status" value="1"/>
</dbReference>
<dbReference type="SUPFAM" id="SSF46785">
    <property type="entry name" value="Winged helix' DNA-binding domain"/>
    <property type="match status" value="1"/>
</dbReference>
<dbReference type="InterPro" id="IPR005119">
    <property type="entry name" value="LysR_subst-bd"/>
</dbReference>
<evidence type="ECO:0000256" key="1">
    <source>
        <dbReference type="ARBA" id="ARBA00009437"/>
    </source>
</evidence>
<dbReference type="GO" id="GO:0003700">
    <property type="term" value="F:DNA-binding transcription factor activity"/>
    <property type="evidence" value="ECO:0007669"/>
    <property type="project" value="InterPro"/>
</dbReference>
<dbReference type="FunFam" id="1.10.10.10:FF:000001">
    <property type="entry name" value="LysR family transcriptional regulator"/>
    <property type="match status" value="1"/>
</dbReference>
<reference evidence="6 7" key="1">
    <citation type="submission" date="2019-03" db="EMBL/GenBank/DDBJ databases">
        <title>Genomic Encyclopedia of Type Strains, Phase IV (KMG-IV): sequencing the most valuable type-strain genomes for metagenomic binning, comparative biology and taxonomic classification.</title>
        <authorList>
            <person name="Goeker M."/>
        </authorList>
    </citation>
    <scope>NUCLEOTIDE SEQUENCE [LARGE SCALE GENOMIC DNA]</scope>
    <source>
        <strain evidence="6 7">DSM 18401</strain>
    </source>
</reference>
<gene>
    <name evidence="6" type="ORF">EV665_10982</name>
</gene>
<dbReference type="PANTHER" id="PTHR30537:SF5">
    <property type="entry name" value="HTH-TYPE TRANSCRIPTIONAL ACTIVATOR TTDR-RELATED"/>
    <property type="match status" value="1"/>
</dbReference>
<name>A0A4R2CQX8_SHIGR</name>
<dbReference type="InterPro" id="IPR036388">
    <property type="entry name" value="WH-like_DNA-bd_sf"/>
</dbReference>
<evidence type="ECO:0000256" key="3">
    <source>
        <dbReference type="ARBA" id="ARBA00023125"/>
    </source>
</evidence>
<keyword evidence="7" id="KW-1185">Reference proteome</keyword>
<comment type="similarity">
    <text evidence="1">Belongs to the LysR transcriptional regulatory family.</text>
</comment>
<dbReference type="Pfam" id="PF00126">
    <property type="entry name" value="HTH_1"/>
    <property type="match status" value="1"/>
</dbReference>
<dbReference type="SUPFAM" id="SSF53850">
    <property type="entry name" value="Periplasmic binding protein-like II"/>
    <property type="match status" value="1"/>
</dbReference>
<keyword evidence="2" id="KW-0805">Transcription regulation</keyword>
<keyword evidence="4" id="KW-0804">Transcription</keyword>
<dbReference type="InterPro" id="IPR036390">
    <property type="entry name" value="WH_DNA-bd_sf"/>
</dbReference>
<dbReference type="AlphaFoldDB" id="A0A4R2CQX8"/>
<evidence type="ECO:0000313" key="6">
    <source>
        <dbReference type="EMBL" id="TCN43697.1"/>
    </source>
</evidence>
<dbReference type="Gene3D" id="1.10.10.10">
    <property type="entry name" value="Winged helix-like DNA-binding domain superfamily/Winged helix DNA-binding domain"/>
    <property type="match status" value="1"/>
</dbReference>
<feature type="domain" description="HTH lysR-type" evidence="5">
    <location>
        <begin position="1"/>
        <end position="59"/>
    </location>
</feature>
<comment type="caution">
    <text evidence="6">The sequence shown here is derived from an EMBL/GenBank/DDBJ whole genome shotgun (WGS) entry which is preliminary data.</text>
</comment>
<dbReference type="Proteomes" id="UP000295351">
    <property type="component" value="Unassembled WGS sequence"/>
</dbReference>
<sequence length="299" mass="33588">MEHLKDVSVFVEAVDAGGFSAAAKRLNLTRSAVAKTIARMEARLKVRLFHRTTRSQGMTEEGRFFYERCLRAIEEIRAGEAELESGRRDVRGKLRVTMPVIFGRQCVAPLLIGLLDKHPGLELDLSFSDRVADLRADGFDLAVRNGRLKDDADTIVRRVAFQRLTVCASPAYIERHGEPQGLEDVPNHEGIIYGKRESHDTWVFPSSDDPWRVVLPRSRLRLDDLESIRDAACRGLGLAWLPCWMIRNDVAAGRLRQVLKAVPSVTFETHAVWPRSPVMLPRVRLAIDTLAAGLPGMME</sequence>
<evidence type="ECO:0000256" key="2">
    <source>
        <dbReference type="ARBA" id="ARBA00023015"/>
    </source>
</evidence>
<dbReference type="EMBL" id="SLVX01000009">
    <property type="protein sequence ID" value="TCN43697.1"/>
    <property type="molecule type" value="Genomic_DNA"/>
</dbReference>
<dbReference type="PROSITE" id="PS50931">
    <property type="entry name" value="HTH_LYSR"/>
    <property type="match status" value="1"/>
</dbReference>
<protein>
    <submittedName>
        <fullName evidence="6">LysR family transcriptional regulator</fullName>
    </submittedName>
</protein>
<organism evidence="6 7">
    <name type="scientific">Shinella granuli</name>
    <dbReference type="NCBI Taxonomy" id="323621"/>
    <lineage>
        <taxon>Bacteria</taxon>
        <taxon>Pseudomonadati</taxon>
        <taxon>Pseudomonadota</taxon>
        <taxon>Alphaproteobacteria</taxon>
        <taxon>Hyphomicrobiales</taxon>
        <taxon>Rhizobiaceae</taxon>
        <taxon>Shinella</taxon>
    </lineage>
</organism>
<accession>A0A4R2CQX8</accession>
<dbReference type="InterPro" id="IPR000847">
    <property type="entry name" value="LysR_HTH_N"/>
</dbReference>
<evidence type="ECO:0000313" key="7">
    <source>
        <dbReference type="Proteomes" id="UP000295351"/>
    </source>
</evidence>
<dbReference type="CDD" id="cd08475">
    <property type="entry name" value="PBP2_CrgA_like_6"/>
    <property type="match status" value="1"/>
</dbReference>
<evidence type="ECO:0000256" key="4">
    <source>
        <dbReference type="ARBA" id="ARBA00023163"/>
    </source>
</evidence>
<dbReference type="PANTHER" id="PTHR30537">
    <property type="entry name" value="HTH-TYPE TRANSCRIPTIONAL REGULATOR"/>
    <property type="match status" value="1"/>
</dbReference>
<dbReference type="Pfam" id="PF03466">
    <property type="entry name" value="LysR_substrate"/>
    <property type="match status" value="1"/>
</dbReference>
<dbReference type="GO" id="GO:0003677">
    <property type="term" value="F:DNA binding"/>
    <property type="evidence" value="ECO:0007669"/>
    <property type="project" value="UniProtKB-KW"/>
</dbReference>
<dbReference type="RefSeq" id="WP_162853078.1">
    <property type="nucleotide sequence ID" value="NZ_BAABEI010000004.1"/>
</dbReference>
<evidence type="ECO:0000259" key="5">
    <source>
        <dbReference type="PROSITE" id="PS50931"/>
    </source>
</evidence>